<name>A0A951UIQ3_9NOST</name>
<evidence type="ECO:0008006" key="3">
    <source>
        <dbReference type="Google" id="ProtNLM"/>
    </source>
</evidence>
<dbReference type="EMBL" id="JAHHHN010000023">
    <property type="protein sequence ID" value="MBW4564544.1"/>
    <property type="molecule type" value="Genomic_DNA"/>
</dbReference>
<reference evidence="1" key="1">
    <citation type="submission" date="2021-05" db="EMBL/GenBank/DDBJ databases">
        <authorList>
            <person name="Pietrasiak N."/>
            <person name="Ward R."/>
            <person name="Stajich J.E."/>
            <person name="Kurbessoian T."/>
        </authorList>
    </citation>
    <scope>NUCLEOTIDE SEQUENCE</scope>
    <source>
        <strain evidence="1">JT2-VF2</strain>
    </source>
</reference>
<proteinExistence type="predicted"/>
<organism evidence="1 2">
    <name type="scientific">Mojavia pulchra JT2-VF2</name>
    <dbReference type="NCBI Taxonomy" id="287848"/>
    <lineage>
        <taxon>Bacteria</taxon>
        <taxon>Bacillati</taxon>
        <taxon>Cyanobacteriota</taxon>
        <taxon>Cyanophyceae</taxon>
        <taxon>Nostocales</taxon>
        <taxon>Nostocaceae</taxon>
    </lineage>
</organism>
<dbReference type="Proteomes" id="UP000715781">
    <property type="component" value="Unassembled WGS sequence"/>
</dbReference>
<comment type="caution">
    <text evidence="1">The sequence shown here is derived from an EMBL/GenBank/DDBJ whole genome shotgun (WGS) entry which is preliminary data.</text>
</comment>
<evidence type="ECO:0000313" key="1">
    <source>
        <dbReference type="EMBL" id="MBW4564544.1"/>
    </source>
</evidence>
<sequence length="65" mass="7540">MQLVSTKASHRRSLFETAMFRLKMIFGGRLRRRGFDSLANELFLQYAALNRMIGLGKPDSYKVED</sequence>
<gene>
    <name evidence="1" type="ORF">KME32_26105</name>
</gene>
<dbReference type="AlphaFoldDB" id="A0A951UIQ3"/>
<accession>A0A951UIQ3</accession>
<evidence type="ECO:0000313" key="2">
    <source>
        <dbReference type="Proteomes" id="UP000715781"/>
    </source>
</evidence>
<reference evidence="1" key="2">
    <citation type="journal article" date="2022" name="Microbiol. Resour. Announc.">
        <title>Metagenome Sequencing to Explore Phylogenomics of Terrestrial Cyanobacteria.</title>
        <authorList>
            <person name="Ward R.D."/>
            <person name="Stajich J.E."/>
            <person name="Johansen J.R."/>
            <person name="Huntemann M."/>
            <person name="Clum A."/>
            <person name="Foster B."/>
            <person name="Foster B."/>
            <person name="Roux S."/>
            <person name="Palaniappan K."/>
            <person name="Varghese N."/>
            <person name="Mukherjee S."/>
            <person name="Reddy T.B.K."/>
            <person name="Daum C."/>
            <person name="Copeland A."/>
            <person name="Chen I.A."/>
            <person name="Ivanova N.N."/>
            <person name="Kyrpides N.C."/>
            <person name="Shapiro N."/>
            <person name="Eloe-Fadrosh E.A."/>
            <person name="Pietrasiak N."/>
        </authorList>
    </citation>
    <scope>NUCLEOTIDE SEQUENCE</scope>
    <source>
        <strain evidence="1">JT2-VF2</strain>
    </source>
</reference>
<protein>
    <recommendedName>
        <fullName evidence="3">Transposase</fullName>
    </recommendedName>
</protein>